<keyword evidence="2" id="KW-1185">Reference proteome</keyword>
<accession>A0ABS4DWX3</accession>
<dbReference type="RefSeq" id="WP_209943801.1">
    <property type="nucleotide sequence ID" value="NZ_JAGGJU010000004.1"/>
</dbReference>
<evidence type="ECO:0000313" key="2">
    <source>
        <dbReference type="Proteomes" id="UP000759443"/>
    </source>
</evidence>
<dbReference type="SUPFAM" id="SSF46785">
    <property type="entry name" value="Winged helix' DNA-binding domain"/>
    <property type="match status" value="1"/>
</dbReference>
<gene>
    <name evidence="1" type="ORF">J2Z17_001601</name>
</gene>
<evidence type="ECO:0000313" key="1">
    <source>
        <dbReference type="EMBL" id="MBP1850167.1"/>
    </source>
</evidence>
<proteinExistence type="predicted"/>
<comment type="caution">
    <text evidence="1">The sequence shown here is derived from an EMBL/GenBank/DDBJ whole genome shotgun (WGS) entry which is preliminary data.</text>
</comment>
<dbReference type="Proteomes" id="UP000759443">
    <property type="component" value="Unassembled WGS sequence"/>
</dbReference>
<organism evidence="1 2">
    <name type="scientific">Rhizobium halophytocola</name>
    <dbReference type="NCBI Taxonomy" id="735519"/>
    <lineage>
        <taxon>Bacteria</taxon>
        <taxon>Pseudomonadati</taxon>
        <taxon>Pseudomonadota</taxon>
        <taxon>Alphaproteobacteria</taxon>
        <taxon>Hyphomicrobiales</taxon>
        <taxon>Rhizobiaceae</taxon>
        <taxon>Rhizobium/Agrobacterium group</taxon>
        <taxon>Rhizobium</taxon>
    </lineage>
</organism>
<dbReference type="InterPro" id="IPR036390">
    <property type="entry name" value="WH_DNA-bd_sf"/>
</dbReference>
<sequence>MTTLKVKIQTLGESLSAAGKAAAEHGAALSPHVLAFPSWDAMHRVLAPKRLDILKVMAGQGPLTIRELARRVGRDFKGVHTDVDTLLKSGVIDKADGGGIVFPYDRLHFDFDIDAAA</sequence>
<dbReference type="EMBL" id="JAGGJU010000004">
    <property type="protein sequence ID" value="MBP1850167.1"/>
    <property type="molecule type" value="Genomic_DNA"/>
</dbReference>
<name>A0ABS4DWX3_9HYPH</name>
<dbReference type="Pfam" id="PF25212">
    <property type="entry name" value="HVO_A0114"/>
    <property type="match status" value="1"/>
</dbReference>
<reference evidence="1 2" key="1">
    <citation type="submission" date="2021-03" db="EMBL/GenBank/DDBJ databases">
        <title>Genomic Encyclopedia of Type Strains, Phase IV (KMG-IV): sequencing the most valuable type-strain genomes for metagenomic binning, comparative biology and taxonomic classification.</title>
        <authorList>
            <person name="Goeker M."/>
        </authorList>
    </citation>
    <scope>NUCLEOTIDE SEQUENCE [LARGE SCALE GENOMIC DNA]</scope>
    <source>
        <strain evidence="1 2">DSM 21600</strain>
    </source>
</reference>
<protein>
    <submittedName>
        <fullName evidence="1">Transcriptional regulator</fullName>
    </submittedName>
</protein>